<dbReference type="Pfam" id="PF13649">
    <property type="entry name" value="Methyltransf_25"/>
    <property type="match status" value="1"/>
</dbReference>
<sequence length="235" mass="24736">MIVVASGADPVYRDALGGAYPAITWCKDGGVVDVSDQNGWLKLTEDDPAHSQWYIERFRSMAAAGADLAGEARFIDAMLARGSRVLDAGCGAGRVGSLLASAGHDVVGVDLDPVLVAAARQDHVGPRWLVGDLAELDLPAQGITEGFDVVVCAGNVLTFVAPSTRREVLRRMCAHLREGGRVVVGFGAGRGYDFGEFLADAEVSGLVADVLLSTWDLRPLADDSDFLVAVLRPAS</sequence>
<dbReference type="Gene3D" id="3.40.50.150">
    <property type="entry name" value="Vaccinia Virus protein VP39"/>
    <property type="match status" value="1"/>
</dbReference>
<dbReference type="EMBL" id="BONU01000025">
    <property type="protein sequence ID" value="GIG75054.1"/>
    <property type="molecule type" value="Genomic_DNA"/>
</dbReference>
<dbReference type="AlphaFoldDB" id="A0A8J3LWE8"/>
<name>A0A8J3LWE8_9ACTN</name>
<evidence type="ECO:0000259" key="2">
    <source>
        <dbReference type="Pfam" id="PF13649"/>
    </source>
</evidence>
<accession>A0A8J3LWE8</accession>
<keyword evidence="4" id="KW-1185">Reference proteome</keyword>
<dbReference type="Proteomes" id="UP000653674">
    <property type="component" value="Unassembled WGS sequence"/>
</dbReference>
<proteinExistence type="predicted"/>
<dbReference type="GO" id="GO:0016740">
    <property type="term" value="F:transferase activity"/>
    <property type="evidence" value="ECO:0007669"/>
    <property type="project" value="UniProtKB-KW"/>
</dbReference>
<dbReference type="InterPro" id="IPR029063">
    <property type="entry name" value="SAM-dependent_MTases_sf"/>
</dbReference>
<gene>
    <name evidence="3" type="ORF">Pfl04_34580</name>
</gene>
<protein>
    <recommendedName>
        <fullName evidence="2">Methyltransferase domain-containing protein</fullName>
    </recommendedName>
</protein>
<dbReference type="SUPFAM" id="SSF53335">
    <property type="entry name" value="S-adenosyl-L-methionine-dependent methyltransferases"/>
    <property type="match status" value="1"/>
</dbReference>
<dbReference type="CDD" id="cd02440">
    <property type="entry name" value="AdoMet_MTases"/>
    <property type="match status" value="1"/>
</dbReference>
<reference evidence="3" key="1">
    <citation type="submission" date="2021-01" db="EMBL/GenBank/DDBJ databases">
        <title>Whole genome shotgun sequence of Planosporangium flavigriseum NBRC 105377.</title>
        <authorList>
            <person name="Komaki H."/>
            <person name="Tamura T."/>
        </authorList>
    </citation>
    <scope>NUCLEOTIDE SEQUENCE</scope>
    <source>
        <strain evidence="3">NBRC 105377</strain>
    </source>
</reference>
<dbReference type="PANTHER" id="PTHR43861">
    <property type="entry name" value="TRANS-ACONITATE 2-METHYLTRANSFERASE-RELATED"/>
    <property type="match status" value="1"/>
</dbReference>
<comment type="caution">
    <text evidence="3">The sequence shown here is derived from an EMBL/GenBank/DDBJ whole genome shotgun (WGS) entry which is preliminary data.</text>
</comment>
<evidence type="ECO:0000256" key="1">
    <source>
        <dbReference type="ARBA" id="ARBA00022679"/>
    </source>
</evidence>
<keyword evidence="1" id="KW-0808">Transferase</keyword>
<evidence type="ECO:0000313" key="3">
    <source>
        <dbReference type="EMBL" id="GIG75054.1"/>
    </source>
</evidence>
<evidence type="ECO:0000313" key="4">
    <source>
        <dbReference type="Proteomes" id="UP000653674"/>
    </source>
</evidence>
<dbReference type="InterPro" id="IPR041698">
    <property type="entry name" value="Methyltransf_25"/>
</dbReference>
<feature type="domain" description="Methyltransferase" evidence="2">
    <location>
        <begin position="85"/>
        <end position="180"/>
    </location>
</feature>
<organism evidence="3 4">
    <name type="scientific">Planosporangium flavigriseum</name>
    <dbReference type="NCBI Taxonomy" id="373681"/>
    <lineage>
        <taxon>Bacteria</taxon>
        <taxon>Bacillati</taxon>
        <taxon>Actinomycetota</taxon>
        <taxon>Actinomycetes</taxon>
        <taxon>Micromonosporales</taxon>
        <taxon>Micromonosporaceae</taxon>
        <taxon>Planosporangium</taxon>
    </lineage>
</organism>